<reference evidence="2" key="1">
    <citation type="journal article" date="2019" name="bioRxiv">
        <title>The Genome of the Zebra Mussel, Dreissena polymorpha: A Resource for Invasive Species Research.</title>
        <authorList>
            <person name="McCartney M.A."/>
            <person name="Auch B."/>
            <person name="Kono T."/>
            <person name="Mallez S."/>
            <person name="Zhang Y."/>
            <person name="Obille A."/>
            <person name="Becker A."/>
            <person name="Abrahante J.E."/>
            <person name="Garbe J."/>
            <person name="Badalamenti J.P."/>
            <person name="Herman A."/>
            <person name="Mangelson H."/>
            <person name="Liachko I."/>
            <person name="Sullivan S."/>
            <person name="Sone E.D."/>
            <person name="Koren S."/>
            <person name="Silverstein K.A.T."/>
            <person name="Beckman K.B."/>
            <person name="Gohl D.M."/>
        </authorList>
    </citation>
    <scope>NUCLEOTIDE SEQUENCE</scope>
    <source>
        <strain evidence="2">Duluth1</strain>
        <tissue evidence="2">Whole animal</tissue>
    </source>
</reference>
<proteinExistence type="predicted"/>
<dbReference type="Proteomes" id="UP000828390">
    <property type="component" value="Unassembled WGS sequence"/>
</dbReference>
<protein>
    <submittedName>
        <fullName evidence="2">Uncharacterized protein</fullName>
    </submittedName>
</protein>
<dbReference type="EMBL" id="JAIWYP010000002">
    <property type="protein sequence ID" value="KAH3868302.1"/>
    <property type="molecule type" value="Genomic_DNA"/>
</dbReference>
<comment type="caution">
    <text evidence="2">The sequence shown here is derived from an EMBL/GenBank/DDBJ whole genome shotgun (WGS) entry which is preliminary data.</text>
</comment>
<organism evidence="2 3">
    <name type="scientific">Dreissena polymorpha</name>
    <name type="common">Zebra mussel</name>
    <name type="synonym">Mytilus polymorpha</name>
    <dbReference type="NCBI Taxonomy" id="45954"/>
    <lineage>
        <taxon>Eukaryota</taxon>
        <taxon>Metazoa</taxon>
        <taxon>Spiralia</taxon>
        <taxon>Lophotrochozoa</taxon>
        <taxon>Mollusca</taxon>
        <taxon>Bivalvia</taxon>
        <taxon>Autobranchia</taxon>
        <taxon>Heteroconchia</taxon>
        <taxon>Euheterodonta</taxon>
        <taxon>Imparidentia</taxon>
        <taxon>Neoheterodontei</taxon>
        <taxon>Myida</taxon>
        <taxon>Dreissenoidea</taxon>
        <taxon>Dreissenidae</taxon>
        <taxon>Dreissena</taxon>
    </lineage>
</organism>
<name>A0A9D4M349_DREPO</name>
<sequence length="50" mass="5578">MHAKEDNQEIPRNRRYHETSSAGLIAESAAPDKNLQSAQTGIELRLPHVP</sequence>
<feature type="region of interest" description="Disordered" evidence="1">
    <location>
        <begin position="1"/>
        <end position="50"/>
    </location>
</feature>
<gene>
    <name evidence="2" type="ORF">DPMN_031445</name>
</gene>
<keyword evidence="3" id="KW-1185">Reference proteome</keyword>
<evidence type="ECO:0000313" key="2">
    <source>
        <dbReference type="EMBL" id="KAH3868302.1"/>
    </source>
</evidence>
<dbReference type="AlphaFoldDB" id="A0A9D4M349"/>
<evidence type="ECO:0000313" key="3">
    <source>
        <dbReference type="Proteomes" id="UP000828390"/>
    </source>
</evidence>
<reference evidence="2" key="2">
    <citation type="submission" date="2020-11" db="EMBL/GenBank/DDBJ databases">
        <authorList>
            <person name="McCartney M.A."/>
            <person name="Auch B."/>
            <person name="Kono T."/>
            <person name="Mallez S."/>
            <person name="Becker A."/>
            <person name="Gohl D.M."/>
            <person name="Silverstein K.A.T."/>
            <person name="Koren S."/>
            <person name="Bechman K.B."/>
            <person name="Herman A."/>
            <person name="Abrahante J.E."/>
            <person name="Garbe J."/>
        </authorList>
    </citation>
    <scope>NUCLEOTIDE SEQUENCE</scope>
    <source>
        <strain evidence="2">Duluth1</strain>
        <tissue evidence="2">Whole animal</tissue>
    </source>
</reference>
<feature type="compositionally biased region" description="Basic and acidic residues" evidence="1">
    <location>
        <begin position="1"/>
        <end position="18"/>
    </location>
</feature>
<evidence type="ECO:0000256" key="1">
    <source>
        <dbReference type="SAM" id="MobiDB-lite"/>
    </source>
</evidence>
<accession>A0A9D4M349</accession>